<keyword evidence="4 8" id="KW-1133">Transmembrane helix</keyword>
<comment type="similarity">
    <text evidence="6">Belongs to the exbB/tolQ family.</text>
</comment>
<dbReference type="OrthoDB" id="4045at2"/>
<evidence type="ECO:0000256" key="5">
    <source>
        <dbReference type="ARBA" id="ARBA00023136"/>
    </source>
</evidence>
<keyword evidence="3 8" id="KW-0812">Transmembrane</keyword>
<gene>
    <name evidence="10" type="ORF">C7H09_01905</name>
</gene>
<keyword evidence="2" id="KW-1003">Cell membrane</keyword>
<sequence length="272" mass="28962">MSTASAPLVDLGPFNQLVAMGGPVMLVLIAIAAIGVITFFYLMLFGTFYAPRMTRKLRDLVGQWQANPSGTNPEAIRANAGLFGRTNPLMHLLVNSMSASQSNPNQSAVRETAVRDAQTALEPFEAPLKIIEVIAALAPLLGLLGTVMGMMEAFSAMAAADGRANASQLSGGIYEALTTTAAGLVVAIPFAALAAWIEFRLRRIHKTINSVLVSVFNVAPALEQTEAPQALDAEQPTEHSEPAHSSPQPERQRDTVRTYTVSDKQRLAHAAG</sequence>
<dbReference type="PANTHER" id="PTHR30625">
    <property type="entry name" value="PROTEIN TOLQ"/>
    <property type="match status" value="1"/>
</dbReference>
<keyword evidence="10" id="KW-0969">Cilium</keyword>
<evidence type="ECO:0000313" key="11">
    <source>
        <dbReference type="Proteomes" id="UP000239866"/>
    </source>
</evidence>
<evidence type="ECO:0000256" key="6">
    <source>
        <dbReference type="RuleBase" id="RU004057"/>
    </source>
</evidence>
<name>A0A2T1KU69_9GAMM</name>
<evidence type="ECO:0000259" key="9">
    <source>
        <dbReference type="Pfam" id="PF01618"/>
    </source>
</evidence>
<organism evidence="10 11">
    <name type="scientific">Marinobacter fuscus</name>
    <dbReference type="NCBI Taxonomy" id="2109942"/>
    <lineage>
        <taxon>Bacteria</taxon>
        <taxon>Pseudomonadati</taxon>
        <taxon>Pseudomonadota</taxon>
        <taxon>Gammaproteobacteria</taxon>
        <taxon>Pseudomonadales</taxon>
        <taxon>Marinobacteraceae</taxon>
        <taxon>Marinobacter</taxon>
    </lineage>
</organism>
<evidence type="ECO:0000313" key="10">
    <source>
        <dbReference type="EMBL" id="PSF13629.1"/>
    </source>
</evidence>
<comment type="caution">
    <text evidence="10">The sequence shown here is derived from an EMBL/GenBank/DDBJ whole genome shotgun (WGS) entry which is preliminary data.</text>
</comment>
<evidence type="ECO:0000256" key="1">
    <source>
        <dbReference type="ARBA" id="ARBA00004651"/>
    </source>
</evidence>
<dbReference type="Proteomes" id="UP000239866">
    <property type="component" value="Unassembled WGS sequence"/>
</dbReference>
<feature type="domain" description="MotA/TolQ/ExbB proton channel" evidence="9">
    <location>
        <begin position="91"/>
        <end position="207"/>
    </location>
</feature>
<evidence type="ECO:0000256" key="8">
    <source>
        <dbReference type="SAM" id="Phobius"/>
    </source>
</evidence>
<feature type="transmembrane region" description="Helical" evidence="8">
    <location>
        <begin position="176"/>
        <end position="197"/>
    </location>
</feature>
<protein>
    <submittedName>
        <fullName evidence="10">Flagellar motor protein MotA</fullName>
    </submittedName>
</protein>
<feature type="transmembrane region" description="Helical" evidence="8">
    <location>
        <begin position="24"/>
        <end position="50"/>
    </location>
</feature>
<feature type="transmembrane region" description="Helical" evidence="8">
    <location>
        <begin position="133"/>
        <end position="156"/>
    </location>
</feature>
<comment type="subcellular location">
    <subcellularLocation>
        <location evidence="1">Cell membrane</location>
        <topology evidence="1">Multi-pass membrane protein</topology>
    </subcellularLocation>
    <subcellularLocation>
        <location evidence="6">Membrane</location>
        <topology evidence="6">Multi-pass membrane protein</topology>
    </subcellularLocation>
</comment>
<dbReference type="InterPro" id="IPR050790">
    <property type="entry name" value="ExbB/TolQ_transport"/>
</dbReference>
<dbReference type="Pfam" id="PF01618">
    <property type="entry name" value="MotA_ExbB"/>
    <property type="match status" value="1"/>
</dbReference>
<feature type="region of interest" description="Disordered" evidence="7">
    <location>
        <begin position="228"/>
        <end position="272"/>
    </location>
</feature>
<dbReference type="EMBL" id="PXNP01000009">
    <property type="protein sequence ID" value="PSF13629.1"/>
    <property type="molecule type" value="Genomic_DNA"/>
</dbReference>
<evidence type="ECO:0000256" key="7">
    <source>
        <dbReference type="SAM" id="MobiDB-lite"/>
    </source>
</evidence>
<keyword evidence="11" id="KW-1185">Reference proteome</keyword>
<proteinExistence type="inferred from homology"/>
<dbReference type="GO" id="GO:0005886">
    <property type="term" value="C:plasma membrane"/>
    <property type="evidence" value="ECO:0007669"/>
    <property type="project" value="UniProtKB-SubCell"/>
</dbReference>
<dbReference type="AlphaFoldDB" id="A0A2T1KU69"/>
<evidence type="ECO:0000256" key="4">
    <source>
        <dbReference type="ARBA" id="ARBA00022989"/>
    </source>
</evidence>
<keyword evidence="6" id="KW-0813">Transport</keyword>
<dbReference type="PANTHER" id="PTHR30625:SF11">
    <property type="entry name" value="MOTA_TOLQ_EXBB PROTON CHANNEL DOMAIN-CONTAINING PROTEIN"/>
    <property type="match status" value="1"/>
</dbReference>
<evidence type="ECO:0000256" key="2">
    <source>
        <dbReference type="ARBA" id="ARBA00022475"/>
    </source>
</evidence>
<dbReference type="InterPro" id="IPR002898">
    <property type="entry name" value="MotA_ExbB_proton_chnl"/>
</dbReference>
<keyword evidence="10" id="KW-0966">Cell projection</keyword>
<keyword evidence="5 8" id="KW-0472">Membrane</keyword>
<evidence type="ECO:0000256" key="3">
    <source>
        <dbReference type="ARBA" id="ARBA00022692"/>
    </source>
</evidence>
<keyword evidence="6" id="KW-0653">Protein transport</keyword>
<keyword evidence="10" id="KW-0282">Flagellum</keyword>
<accession>A0A2T1KU69</accession>
<dbReference type="GO" id="GO:0017038">
    <property type="term" value="P:protein import"/>
    <property type="evidence" value="ECO:0007669"/>
    <property type="project" value="TreeGrafter"/>
</dbReference>
<reference evidence="10 11" key="1">
    <citation type="submission" date="2018-03" db="EMBL/GenBank/DDBJ databases">
        <title>Marinobacter brunus sp. nov., a marine bacterium of Gamma-proteobacteria isolated from the surface seawater of the South China Sea.</title>
        <authorList>
            <person name="Cheng H."/>
            <person name="Wu Y.-H."/>
            <person name="Xamxidin M."/>
            <person name="Xu X.-W."/>
        </authorList>
    </citation>
    <scope>NUCLEOTIDE SEQUENCE [LARGE SCALE GENOMIC DNA]</scope>
    <source>
        <strain evidence="10 11">NH169-3</strain>
    </source>
</reference>